<comment type="caution">
    <text evidence="1">The sequence shown here is derived from an EMBL/GenBank/DDBJ whole genome shotgun (WGS) entry which is preliminary data.</text>
</comment>
<dbReference type="InterPro" id="IPR046687">
    <property type="entry name" value="DUF6557"/>
</dbReference>
<dbReference type="AlphaFoldDB" id="X1AGH7"/>
<accession>X1AGH7</accession>
<evidence type="ECO:0000313" key="1">
    <source>
        <dbReference type="EMBL" id="GAG68862.1"/>
    </source>
</evidence>
<protein>
    <submittedName>
        <fullName evidence="1">Uncharacterized protein</fullName>
    </submittedName>
</protein>
<feature type="non-terminal residue" evidence="1">
    <location>
        <position position="162"/>
    </location>
</feature>
<dbReference type="EMBL" id="BART01009464">
    <property type="protein sequence ID" value="GAG68862.1"/>
    <property type="molecule type" value="Genomic_DNA"/>
</dbReference>
<gene>
    <name evidence="1" type="ORF">S01H4_20972</name>
</gene>
<organism evidence="1">
    <name type="scientific">marine sediment metagenome</name>
    <dbReference type="NCBI Taxonomy" id="412755"/>
    <lineage>
        <taxon>unclassified sequences</taxon>
        <taxon>metagenomes</taxon>
        <taxon>ecological metagenomes</taxon>
    </lineage>
</organism>
<name>X1AGH7_9ZZZZ</name>
<sequence length="162" mass="19521">MLFKDLIETHEWLMLEKRFWELYSDYCDSEKSIKDFEKVFLNIKSLKAQEPDIDNMLLIIKLIEEENEEIPDWHDVSGFVEKENMLYSLGDTRWEEWLGMKIYPDTMKNYDPIDIIIHCLWEMTFYGYTQEIIQAYFSDLEEGFDKDLAEDMKLSSNGIKLE</sequence>
<dbReference type="Pfam" id="PF20194">
    <property type="entry name" value="DUF6557"/>
    <property type="match status" value="1"/>
</dbReference>
<reference evidence="1" key="1">
    <citation type="journal article" date="2014" name="Front. Microbiol.">
        <title>High frequency of phylogenetically diverse reductive dehalogenase-homologous genes in deep subseafloor sedimentary metagenomes.</title>
        <authorList>
            <person name="Kawai M."/>
            <person name="Futagami T."/>
            <person name="Toyoda A."/>
            <person name="Takaki Y."/>
            <person name="Nishi S."/>
            <person name="Hori S."/>
            <person name="Arai W."/>
            <person name="Tsubouchi T."/>
            <person name="Morono Y."/>
            <person name="Uchiyama I."/>
            <person name="Ito T."/>
            <person name="Fujiyama A."/>
            <person name="Inagaki F."/>
            <person name="Takami H."/>
        </authorList>
    </citation>
    <scope>NUCLEOTIDE SEQUENCE</scope>
    <source>
        <strain evidence="1">Expedition CK06-06</strain>
    </source>
</reference>
<proteinExistence type="predicted"/>